<dbReference type="PANTHER" id="PTHR34105">
    <property type="entry name" value="PROLINE-, GLUTAMIC ACID- AND LEUCINE-RICH PROTEIN 1"/>
    <property type="match status" value="1"/>
</dbReference>
<name>A0A5C5FKT2_9BASI</name>
<dbReference type="InterPro" id="IPR016024">
    <property type="entry name" value="ARM-type_fold"/>
</dbReference>
<comment type="subcellular location">
    <subcellularLocation>
        <location evidence="1">Nucleus</location>
    </subcellularLocation>
</comment>
<feature type="region of interest" description="Disordered" evidence="5">
    <location>
        <begin position="663"/>
        <end position="697"/>
    </location>
</feature>
<proteinExistence type="inferred from homology"/>
<gene>
    <name evidence="7" type="ORF">DMC30DRAFT_449822</name>
</gene>
<dbReference type="OrthoDB" id="20900at2759"/>
<evidence type="ECO:0000256" key="4">
    <source>
        <dbReference type="ARBA" id="ARBA00023242"/>
    </source>
</evidence>
<dbReference type="PANTHER" id="PTHR34105:SF1">
    <property type="entry name" value="PROLINE-, GLUTAMIC ACID- AND LEUCINE-RICH PROTEIN 1"/>
    <property type="match status" value="1"/>
</dbReference>
<evidence type="ECO:0000256" key="3">
    <source>
        <dbReference type="ARBA" id="ARBA00021502"/>
    </source>
</evidence>
<reference evidence="7 8" key="1">
    <citation type="submission" date="2019-03" db="EMBL/GenBank/DDBJ databases">
        <title>Rhodosporidium diobovatum UCD-FST 08-225 genome sequencing, assembly, and annotation.</title>
        <authorList>
            <person name="Fakankun I.U."/>
            <person name="Fristensky B."/>
            <person name="Levin D.B."/>
        </authorList>
    </citation>
    <scope>NUCLEOTIDE SEQUENCE [LARGE SCALE GENOMIC DNA]</scope>
    <source>
        <strain evidence="7 8">UCD-FST 08-225</strain>
    </source>
</reference>
<organism evidence="7 8">
    <name type="scientific">Rhodotorula diobovata</name>
    <dbReference type="NCBI Taxonomy" id="5288"/>
    <lineage>
        <taxon>Eukaryota</taxon>
        <taxon>Fungi</taxon>
        <taxon>Dikarya</taxon>
        <taxon>Basidiomycota</taxon>
        <taxon>Pucciniomycotina</taxon>
        <taxon>Microbotryomycetes</taxon>
        <taxon>Sporidiobolales</taxon>
        <taxon>Sporidiobolaceae</taxon>
        <taxon>Rhodotorula</taxon>
    </lineage>
</organism>
<evidence type="ECO:0000313" key="7">
    <source>
        <dbReference type="EMBL" id="TNY17350.1"/>
    </source>
</evidence>
<dbReference type="STRING" id="5288.A0A5C5FKT2"/>
<dbReference type="EMBL" id="SOZI01000213">
    <property type="protein sequence ID" value="TNY17350.1"/>
    <property type="molecule type" value="Genomic_DNA"/>
</dbReference>
<keyword evidence="4" id="KW-0539">Nucleus</keyword>
<evidence type="ECO:0000256" key="5">
    <source>
        <dbReference type="SAM" id="MobiDB-lite"/>
    </source>
</evidence>
<sequence>MATAALEHCLATYLATNDAVPHHLAHLVSLLSSNRTLERVELQEGLHGPLLHRWQLRLTALVAPANPPQVRAAGFHLAHLSFQASTSLLLDAAKPILAQAHAVVTNPKADPQLFLAALELARLVVAKSTWHPEWARDNVGPQQVQKLVGSLVQAATVEFSDVKLPCVAAIVSLLPLFPTALRPLAPSLHNLAIALIAEPSGNPAVIDSGAALFSSLYLLAPKGKEGLREAWKTGVEALVGSIDALTTHVTGAIFAEDTTFNHALSPLALPPLSDDTPTSALARLESLSRVLLTILRTPTTEKAGLVPLPLGALTELSTRLVSLSSLTPIKERTDPSLATSVTALVLPRTQLVGARLTAQLALACGPHFAPHAPGVLAALSGTLNAYAPREPMRPVLSGAYALVVEALGSAIDPDEAKKSLARVWRTVLEDVGGVAMEPVVVGGAAGAGSAGGKEAGKGGNGRKAKRQKTYDPSESMAQRRVALDEVDVELAERGLATLERLLRCPFSHFLPPALQLATSRLLLYLSLSPSFTSVHPLAATSPSFYPPTSSHTPLDIARQSPRFRTGVLAALLASLQSGTCAPSGALERAAEVFRRAALVSTDADARALALQGLALTRGAAHPAVPAQQPNAGLARVRHEARGGWVGDEAQWEQSAREFRIRVEERGEEAESDEEEGKDGRPDGKGAEARRRKTPPAAAAAPVVLAPAPAQTAFPATTAFAAPSAPVGAAPATTNGFAAFAPPTFGAAAPKPRAQDKPAPAEEVIATTTLSEFAPSTGVKVATLDVETVPSTKGKAARAPAAAATEGKADSDDEDEGMPLIDVGSDDE</sequence>
<dbReference type="SUPFAM" id="SSF48371">
    <property type="entry name" value="ARM repeat"/>
    <property type="match status" value="1"/>
</dbReference>
<dbReference type="Pfam" id="PF08167">
    <property type="entry name" value="RIX1"/>
    <property type="match status" value="1"/>
</dbReference>
<evidence type="ECO:0000256" key="2">
    <source>
        <dbReference type="ARBA" id="ARBA00010511"/>
    </source>
</evidence>
<evidence type="ECO:0000313" key="8">
    <source>
        <dbReference type="Proteomes" id="UP000311382"/>
    </source>
</evidence>
<feature type="region of interest" description="Disordered" evidence="5">
    <location>
        <begin position="787"/>
        <end position="827"/>
    </location>
</feature>
<dbReference type="InterPro" id="IPR012583">
    <property type="entry name" value="RIX1_N"/>
</dbReference>
<dbReference type="AlphaFoldDB" id="A0A5C5FKT2"/>
<evidence type="ECO:0000259" key="6">
    <source>
        <dbReference type="Pfam" id="PF08167"/>
    </source>
</evidence>
<protein>
    <recommendedName>
        <fullName evidence="3">Pre-rRNA-processing protein RIX1</fullName>
    </recommendedName>
</protein>
<comment type="similarity">
    <text evidence="2">Belongs to the RIX1/PELP1 family.</text>
</comment>
<comment type="caution">
    <text evidence="7">The sequence shown here is derived from an EMBL/GenBank/DDBJ whole genome shotgun (WGS) entry which is preliminary data.</text>
</comment>
<dbReference type="GO" id="GO:0006364">
    <property type="term" value="P:rRNA processing"/>
    <property type="evidence" value="ECO:0007669"/>
    <property type="project" value="TreeGrafter"/>
</dbReference>
<feature type="compositionally biased region" description="Basic and acidic residues" evidence="5">
    <location>
        <begin position="677"/>
        <end position="688"/>
    </location>
</feature>
<feature type="compositionally biased region" description="Acidic residues" evidence="5">
    <location>
        <begin position="665"/>
        <end position="676"/>
    </location>
</feature>
<feature type="domain" description="Pre-rRNA-processing protein RIX1 N-terminal" evidence="6">
    <location>
        <begin position="10"/>
        <end position="201"/>
    </location>
</feature>
<keyword evidence="8" id="KW-1185">Reference proteome</keyword>
<feature type="region of interest" description="Disordered" evidence="5">
    <location>
        <begin position="446"/>
        <end position="477"/>
    </location>
</feature>
<evidence type="ECO:0000256" key="1">
    <source>
        <dbReference type="ARBA" id="ARBA00004123"/>
    </source>
</evidence>
<accession>A0A5C5FKT2</accession>
<feature type="compositionally biased region" description="Gly residues" evidence="5">
    <location>
        <begin position="446"/>
        <end position="459"/>
    </location>
</feature>
<dbReference type="Proteomes" id="UP000311382">
    <property type="component" value="Unassembled WGS sequence"/>
</dbReference>
<dbReference type="GO" id="GO:0005634">
    <property type="term" value="C:nucleus"/>
    <property type="evidence" value="ECO:0007669"/>
    <property type="project" value="UniProtKB-SubCell"/>
</dbReference>